<accession>A0ACC2INN3</accession>
<reference evidence="1" key="1">
    <citation type="submission" date="2022-11" db="EMBL/GenBank/DDBJ databases">
        <title>Genome Sequence of Boeremia exigua.</title>
        <authorList>
            <person name="Buettner E."/>
        </authorList>
    </citation>
    <scope>NUCLEOTIDE SEQUENCE</scope>
    <source>
        <strain evidence="1">CU02</strain>
    </source>
</reference>
<evidence type="ECO:0000313" key="1">
    <source>
        <dbReference type="EMBL" id="KAJ8116728.1"/>
    </source>
</evidence>
<gene>
    <name evidence="1" type="ORF">OPT61_g1902</name>
</gene>
<evidence type="ECO:0000313" key="2">
    <source>
        <dbReference type="Proteomes" id="UP001153331"/>
    </source>
</evidence>
<protein>
    <submittedName>
        <fullName evidence="1">Uncharacterized protein</fullName>
    </submittedName>
</protein>
<dbReference type="Proteomes" id="UP001153331">
    <property type="component" value="Unassembled WGS sequence"/>
</dbReference>
<comment type="caution">
    <text evidence="1">The sequence shown here is derived from an EMBL/GenBank/DDBJ whole genome shotgun (WGS) entry which is preliminary data.</text>
</comment>
<dbReference type="EMBL" id="JAPHNI010000081">
    <property type="protein sequence ID" value="KAJ8116728.1"/>
    <property type="molecule type" value="Genomic_DNA"/>
</dbReference>
<proteinExistence type="predicted"/>
<organism evidence="1 2">
    <name type="scientific">Boeremia exigua</name>
    <dbReference type="NCBI Taxonomy" id="749465"/>
    <lineage>
        <taxon>Eukaryota</taxon>
        <taxon>Fungi</taxon>
        <taxon>Dikarya</taxon>
        <taxon>Ascomycota</taxon>
        <taxon>Pezizomycotina</taxon>
        <taxon>Dothideomycetes</taxon>
        <taxon>Pleosporomycetidae</taxon>
        <taxon>Pleosporales</taxon>
        <taxon>Pleosporineae</taxon>
        <taxon>Didymellaceae</taxon>
        <taxon>Boeremia</taxon>
    </lineage>
</organism>
<name>A0ACC2INN3_9PLEO</name>
<sequence length="174" mass="19150">MVTEREGEEQQKRGRSARSCAWAPGAYQGSALKSAGRITLAQNRTKSTVRIVEPAMLNKSRTGELEASNGCRPACSFAGTVKARNRAGTRQSKKSHAAWRAMLVAKLAFRSDTARQWSSFAPQKQRCLHGRGRQPLKTLLDAGKRSRKTQPNHTLDARSDPITARSAFAATARW</sequence>
<keyword evidence="2" id="KW-1185">Reference proteome</keyword>